<dbReference type="GO" id="GO:0016539">
    <property type="term" value="P:intein-mediated protein splicing"/>
    <property type="evidence" value="ECO:0007669"/>
    <property type="project" value="InterPro"/>
</dbReference>
<dbReference type="PANTHER" id="PTHR11889">
    <property type="entry name" value="HEDGEHOG"/>
    <property type="match status" value="1"/>
</dbReference>
<evidence type="ECO:0000313" key="5">
    <source>
        <dbReference type="EMBL" id="CAF0771110.1"/>
    </source>
</evidence>
<accession>A0A813QQ04</accession>
<dbReference type="PRINTS" id="PR00632">
    <property type="entry name" value="SONICHHOG"/>
</dbReference>
<dbReference type="SMART" id="SM00306">
    <property type="entry name" value="HintN"/>
    <property type="match status" value="1"/>
</dbReference>
<dbReference type="InterPro" id="IPR006141">
    <property type="entry name" value="Intein_N"/>
</dbReference>
<dbReference type="GO" id="GO:0007267">
    <property type="term" value="P:cell-cell signaling"/>
    <property type="evidence" value="ECO:0007669"/>
    <property type="project" value="InterPro"/>
</dbReference>
<sequence>MFFIHLSILLISISYVSLSTVNCPVEADPATILSCVAIDAVGLVEATKGNIKVFCAMAERFMECVKTKTRGCVGEEFVRGSLSELIELSQKCCVNTNEKPSEECPFNAKPNCFSTNDVALSTDGHEIPIGDLKLGDTVLAIDQNQNIISSDVVAILHYENNSQVLFYTITTEFGSQLSVTSEHLIFIGNDRYIQAKDLTLNNTLYVVHNTVLREEKIESINYKIKRGYSTPVTSAGTIIVNKIGSSCYSTVYSHRLAHYVLAPLRWLYYVKKQLKMVDTNRIENGIHWYPKTLNNIMYTILPTIFTSTKL</sequence>
<dbReference type="SUPFAM" id="SSF51294">
    <property type="entry name" value="Hedgehog/intein (Hint) domain"/>
    <property type="match status" value="1"/>
</dbReference>
<protein>
    <recommendedName>
        <fullName evidence="4">Hint domain-containing protein</fullName>
    </recommendedName>
</protein>
<dbReference type="GO" id="GO:0016540">
    <property type="term" value="P:protein autoprocessing"/>
    <property type="evidence" value="ECO:0007669"/>
    <property type="project" value="InterPro"/>
</dbReference>
<dbReference type="InterPro" id="IPR003587">
    <property type="entry name" value="Hint_dom_N"/>
</dbReference>
<dbReference type="EMBL" id="CAJOBC010000198">
    <property type="protein sequence ID" value="CAF3553211.1"/>
    <property type="molecule type" value="Genomic_DNA"/>
</dbReference>
<name>A0A813QQ04_9BILA</name>
<reference evidence="5" key="1">
    <citation type="submission" date="2021-02" db="EMBL/GenBank/DDBJ databases">
        <authorList>
            <person name="Nowell W R."/>
        </authorList>
    </citation>
    <scope>NUCLEOTIDE SEQUENCE</scope>
</reference>
<dbReference type="CDD" id="cd00081">
    <property type="entry name" value="Hint"/>
    <property type="match status" value="1"/>
</dbReference>
<dbReference type="InterPro" id="IPR001657">
    <property type="entry name" value="Hedgehog"/>
</dbReference>
<evidence type="ECO:0000259" key="4">
    <source>
        <dbReference type="SMART" id="SM00306"/>
    </source>
</evidence>
<dbReference type="Gene3D" id="2.170.16.10">
    <property type="entry name" value="Hedgehog/Intein (Hint) domain"/>
    <property type="match status" value="1"/>
</dbReference>
<feature type="domain" description="Hint" evidence="4">
    <location>
        <begin position="110"/>
        <end position="208"/>
    </location>
</feature>
<feature type="chain" id="PRO_5044131803" description="Hint domain-containing protein" evidence="3">
    <location>
        <begin position="19"/>
        <end position="310"/>
    </location>
</feature>
<evidence type="ECO:0000256" key="2">
    <source>
        <dbReference type="ARBA" id="ARBA00022729"/>
    </source>
</evidence>
<dbReference type="Pfam" id="PF01079">
    <property type="entry name" value="Hint"/>
    <property type="match status" value="1"/>
</dbReference>
<keyword evidence="1" id="KW-0217">Developmental protein</keyword>
<dbReference type="PANTHER" id="PTHR11889:SF31">
    <property type="entry name" value="PROTEIN HEDGEHOG"/>
    <property type="match status" value="1"/>
</dbReference>
<evidence type="ECO:0000256" key="1">
    <source>
        <dbReference type="ARBA" id="ARBA00022473"/>
    </source>
</evidence>
<organism evidence="5 7">
    <name type="scientific">Didymodactylos carnosus</name>
    <dbReference type="NCBI Taxonomy" id="1234261"/>
    <lineage>
        <taxon>Eukaryota</taxon>
        <taxon>Metazoa</taxon>
        <taxon>Spiralia</taxon>
        <taxon>Gnathifera</taxon>
        <taxon>Rotifera</taxon>
        <taxon>Eurotatoria</taxon>
        <taxon>Bdelloidea</taxon>
        <taxon>Philodinida</taxon>
        <taxon>Philodinidae</taxon>
        <taxon>Didymodactylos</taxon>
    </lineage>
</organism>
<dbReference type="PROSITE" id="PS50817">
    <property type="entry name" value="INTEIN_N_TER"/>
    <property type="match status" value="1"/>
</dbReference>
<dbReference type="InterPro" id="IPR001767">
    <property type="entry name" value="Hedgehog_Hint"/>
</dbReference>
<dbReference type="Proteomes" id="UP000663829">
    <property type="component" value="Unassembled WGS sequence"/>
</dbReference>
<dbReference type="Proteomes" id="UP000681722">
    <property type="component" value="Unassembled WGS sequence"/>
</dbReference>
<proteinExistence type="predicted"/>
<evidence type="ECO:0000256" key="3">
    <source>
        <dbReference type="SAM" id="SignalP"/>
    </source>
</evidence>
<dbReference type="AlphaFoldDB" id="A0A813QQ04"/>
<evidence type="ECO:0000313" key="6">
    <source>
        <dbReference type="EMBL" id="CAF3553211.1"/>
    </source>
</evidence>
<keyword evidence="7" id="KW-1185">Reference proteome</keyword>
<evidence type="ECO:0000313" key="7">
    <source>
        <dbReference type="Proteomes" id="UP000663829"/>
    </source>
</evidence>
<dbReference type="EMBL" id="CAJNOQ010000198">
    <property type="protein sequence ID" value="CAF0771110.1"/>
    <property type="molecule type" value="Genomic_DNA"/>
</dbReference>
<dbReference type="InterPro" id="IPR036844">
    <property type="entry name" value="Hint_dom_sf"/>
</dbReference>
<gene>
    <name evidence="5" type="ORF">GPM918_LOCUS1930</name>
    <name evidence="6" type="ORF">SRO942_LOCUS1930</name>
</gene>
<comment type="caution">
    <text evidence="5">The sequence shown here is derived from an EMBL/GenBank/DDBJ whole genome shotgun (WGS) entry which is preliminary data.</text>
</comment>
<dbReference type="GO" id="GO:0048731">
    <property type="term" value="P:system development"/>
    <property type="evidence" value="ECO:0007669"/>
    <property type="project" value="UniProtKB-ARBA"/>
</dbReference>
<keyword evidence="2 3" id="KW-0732">Signal</keyword>
<dbReference type="OrthoDB" id="5212at2759"/>
<dbReference type="InterPro" id="IPR050387">
    <property type="entry name" value="Hedgehog_Signaling"/>
</dbReference>
<feature type="signal peptide" evidence="3">
    <location>
        <begin position="1"/>
        <end position="18"/>
    </location>
</feature>